<comment type="similarity">
    <text evidence="1">Belongs to the ATP-dependent AMP-binding enzyme family.</text>
</comment>
<dbReference type="Gene3D" id="3.40.50.12780">
    <property type="entry name" value="N-terminal domain of ligase-like"/>
    <property type="match status" value="1"/>
</dbReference>
<comment type="caution">
    <text evidence="8">The sequence shown here is derived from an EMBL/GenBank/DDBJ whole genome shotgun (WGS) entry which is preliminary data.</text>
</comment>
<keyword evidence="9" id="KW-1185">Reference proteome</keyword>
<dbReference type="PANTHER" id="PTHR43107">
    <property type="entry name" value="LONG-CHAIN FATTY ACID TRANSPORT PROTEIN"/>
    <property type="match status" value="1"/>
</dbReference>
<reference evidence="8 9" key="1">
    <citation type="submission" date="2012-05" db="EMBL/GenBank/DDBJ databases">
        <title>Recombination and specialization in a pathogen metapopulation.</title>
        <authorList>
            <person name="Gardiner A."/>
            <person name="Kemen E."/>
            <person name="Schultz-Larsen T."/>
            <person name="MacLean D."/>
            <person name="Van Oosterhout C."/>
            <person name="Jones J.D.G."/>
        </authorList>
    </citation>
    <scope>NUCLEOTIDE SEQUENCE [LARGE SCALE GENOMIC DNA]</scope>
    <source>
        <strain evidence="8 9">Ac Nc2</strain>
    </source>
</reference>
<dbReference type="InterPro" id="IPR000873">
    <property type="entry name" value="AMP-dep_synth/lig_dom"/>
</dbReference>
<dbReference type="OrthoDB" id="288590at2759"/>
<feature type="domain" description="AMP-dependent synthetase/ligase" evidence="7">
    <location>
        <begin position="46"/>
        <end position="354"/>
    </location>
</feature>
<feature type="transmembrane region" description="Helical" evidence="6">
    <location>
        <begin position="255"/>
        <end position="274"/>
    </location>
</feature>
<dbReference type="SUPFAM" id="SSF56801">
    <property type="entry name" value="Acetyl-CoA synthetase-like"/>
    <property type="match status" value="1"/>
</dbReference>
<dbReference type="GO" id="GO:0004467">
    <property type="term" value="F:long-chain fatty acid-CoA ligase activity"/>
    <property type="evidence" value="ECO:0007669"/>
    <property type="project" value="TreeGrafter"/>
</dbReference>
<dbReference type="InParanoid" id="A0A024G658"/>
<dbReference type="AlphaFoldDB" id="A0A024G658"/>
<dbReference type="InterPro" id="IPR042099">
    <property type="entry name" value="ANL_N_sf"/>
</dbReference>
<dbReference type="PROSITE" id="PS00455">
    <property type="entry name" value="AMP_BINDING"/>
    <property type="match status" value="1"/>
</dbReference>
<evidence type="ECO:0000256" key="1">
    <source>
        <dbReference type="ARBA" id="ARBA00006432"/>
    </source>
</evidence>
<evidence type="ECO:0000256" key="3">
    <source>
        <dbReference type="ARBA" id="ARBA00022741"/>
    </source>
</evidence>
<dbReference type="GO" id="GO:0044539">
    <property type="term" value="P:long-chain fatty acid import into cell"/>
    <property type="evidence" value="ECO:0007669"/>
    <property type="project" value="TreeGrafter"/>
</dbReference>
<dbReference type="Proteomes" id="UP000053237">
    <property type="component" value="Unassembled WGS sequence"/>
</dbReference>
<accession>A0A024G658</accession>
<evidence type="ECO:0000259" key="7">
    <source>
        <dbReference type="Pfam" id="PF00501"/>
    </source>
</evidence>
<dbReference type="GO" id="GO:0005324">
    <property type="term" value="F:long-chain fatty acid transmembrane transporter activity"/>
    <property type="evidence" value="ECO:0007669"/>
    <property type="project" value="TreeGrafter"/>
</dbReference>
<evidence type="ECO:0000256" key="2">
    <source>
        <dbReference type="ARBA" id="ARBA00022598"/>
    </source>
</evidence>
<dbReference type="PANTHER" id="PTHR43107:SF15">
    <property type="entry name" value="FATTY ACID TRANSPORT PROTEIN 3, ISOFORM A"/>
    <property type="match status" value="1"/>
</dbReference>
<evidence type="ECO:0000313" key="9">
    <source>
        <dbReference type="Proteomes" id="UP000053237"/>
    </source>
</evidence>
<dbReference type="InterPro" id="IPR020845">
    <property type="entry name" value="AMP-binding_CS"/>
</dbReference>
<gene>
    <name evidence="8" type="ORF">BN9_029370</name>
</gene>
<keyword evidence="6" id="KW-0812">Transmembrane</keyword>
<organism evidence="8 9">
    <name type="scientific">Albugo candida</name>
    <dbReference type="NCBI Taxonomy" id="65357"/>
    <lineage>
        <taxon>Eukaryota</taxon>
        <taxon>Sar</taxon>
        <taxon>Stramenopiles</taxon>
        <taxon>Oomycota</taxon>
        <taxon>Peronosporomycetes</taxon>
        <taxon>Albuginales</taxon>
        <taxon>Albuginaceae</taxon>
        <taxon>Albugo</taxon>
    </lineage>
</organism>
<keyword evidence="3" id="KW-0547">Nucleotide-binding</keyword>
<evidence type="ECO:0000313" key="8">
    <source>
        <dbReference type="EMBL" id="CCI42153.1"/>
    </source>
</evidence>
<proteinExistence type="inferred from homology"/>
<dbReference type="STRING" id="65357.A0A024G658"/>
<protein>
    <recommendedName>
        <fullName evidence="7">AMP-dependent synthetase/ligase domain-containing protein</fullName>
    </recommendedName>
</protein>
<dbReference type="GO" id="GO:0005886">
    <property type="term" value="C:plasma membrane"/>
    <property type="evidence" value="ECO:0007669"/>
    <property type="project" value="TreeGrafter"/>
</dbReference>
<evidence type="ECO:0000256" key="5">
    <source>
        <dbReference type="SAM" id="MobiDB-lite"/>
    </source>
</evidence>
<feature type="region of interest" description="Disordered" evidence="5">
    <location>
        <begin position="165"/>
        <end position="191"/>
    </location>
</feature>
<keyword evidence="2" id="KW-0436">Ligase</keyword>
<keyword evidence="4" id="KW-0067">ATP-binding</keyword>
<evidence type="ECO:0000256" key="4">
    <source>
        <dbReference type="ARBA" id="ARBA00022840"/>
    </source>
</evidence>
<dbReference type="GO" id="GO:0005524">
    <property type="term" value="F:ATP binding"/>
    <property type="evidence" value="ECO:0007669"/>
    <property type="project" value="UniProtKB-KW"/>
</dbReference>
<evidence type="ECO:0000256" key="6">
    <source>
        <dbReference type="SAM" id="Phobius"/>
    </source>
</evidence>
<feature type="compositionally biased region" description="Polar residues" evidence="5">
    <location>
        <begin position="171"/>
        <end position="191"/>
    </location>
</feature>
<feature type="transmembrane region" description="Helical" evidence="6">
    <location>
        <begin position="103"/>
        <end position="123"/>
    </location>
</feature>
<name>A0A024G658_9STRA</name>
<dbReference type="Pfam" id="PF00501">
    <property type="entry name" value="AMP-binding"/>
    <property type="match status" value="1"/>
</dbReference>
<keyword evidence="6" id="KW-0472">Membrane</keyword>
<dbReference type="EMBL" id="CAIX01000030">
    <property type="protein sequence ID" value="CCI42153.1"/>
    <property type="molecule type" value="Genomic_DNA"/>
</dbReference>
<keyword evidence="6" id="KW-1133">Transmembrane helix</keyword>
<sequence length="542" mass="61318">MATGFAHYLDSKLLLSLDLEKLPLLKAQFIAKDHARRHILLCDLMEQSADQWPQKSFLESPQTKYTFQQADLFMNQVAHWGLSINLKSGDIVALLMRNRPEYILLWLGLGKIGVVTAFINIRLKKPGLLQSFRVIQPSILIIDTEIADTMLERIDTSFSGPIHTFSPPSSPSDHTSNSLHGMPTTRPNRSIRSGITTSDTALLIFTSGTTGLPKATRVTHFQSLLRGIRFHLFMQVNAFDRIFTCLPLYHTAGGVLTPILAILSGAAIIIFPGFSSDIWTHIRSTKSTILQYIGEMCCYLMDASPSLLDAENQLRAAFGNGLPRRIWSEFQSRYRIPIIYEFYGSTESPIGLLNRCASSLEQGHLGRRGMLDVAFSGTRLLRYDFQQNSLFRHPITGAYQSCHVDEIGELVVLLHPSNMCRRFEGYYNDPNASQLKLLHNVFLPGDMYFRTGDLFRVDRKHCWHFIDRIGDTFRWKGENVSTAFVREILTSFSDFREICVYGVEIPCVSGKCCMIAVVLHPHRDTIDIDALSVFRNSIDVDI</sequence>